<feature type="transmembrane region" description="Helical" evidence="12">
    <location>
        <begin position="2382"/>
        <end position="2401"/>
    </location>
</feature>
<dbReference type="PANTHER" id="PTHR23071:SF1">
    <property type="entry name" value="GPI ETHANOLAMINE PHOSPHATE TRANSFERASE 3"/>
    <property type="match status" value="1"/>
</dbReference>
<evidence type="ECO:0000256" key="8">
    <source>
        <dbReference type="ARBA" id="ARBA00022989"/>
    </source>
</evidence>
<name>F4QB01_CACFS</name>
<evidence type="ECO:0008006" key="15">
    <source>
        <dbReference type="Google" id="ProtNLM"/>
    </source>
</evidence>
<feature type="transmembrane region" description="Helical" evidence="12">
    <location>
        <begin position="748"/>
        <end position="770"/>
    </location>
</feature>
<dbReference type="EMBL" id="GL883027">
    <property type="protein sequence ID" value="EGG14773.1"/>
    <property type="molecule type" value="Genomic_DNA"/>
</dbReference>
<feature type="transmembrane region" description="Helical" evidence="12">
    <location>
        <begin position="1387"/>
        <end position="1410"/>
    </location>
</feature>
<evidence type="ECO:0000256" key="1">
    <source>
        <dbReference type="ARBA" id="ARBA00004477"/>
    </source>
</evidence>
<dbReference type="InterPro" id="IPR002591">
    <property type="entry name" value="Phosphodiest/P_Trfase"/>
</dbReference>
<feature type="transmembrane region" description="Helical" evidence="12">
    <location>
        <begin position="2499"/>
        <end position="2523"/>
    </location>
</feature>
<comment type="pathway">
    <text evidence="2">Glycolipid biosynthesis; glycosylphosphatidylinositol-anchor biosynthesis.</text>
</comment>
<feature type="region of interest" description="Disordered" evidence="11">
    <location>
        <begin position="348"/>
        <end position="370"/>
    </location>
</feature>
<feature type="transmembrane region" description="Helical" evidence="12">
    <location>
        <begin position="1138"/>
        <end position="1162"/>
    </location>
</feature>
<feature type="transmembrane region" description="Helical" evidence="12">
    <location>
        <begin position="101"/>
        <end position="126"/>
    </location>
</feature>
<keyword evidence="4" id="KW-0337">GPI-anchor biosynthesis</keyword>
<feature type="transmembrane region" description="Helical" evidence="12">
    <location>
        <begin position="1202"/>
        <end position="1224"/>
    </location>
</feature>
<evidence type="ECO:0000256" key="3">
    <source>
        <dbReference type="ARBA" id="ARBA00008695"/>
    </source>
</evidence>
<dbReference type="InterPro" id="IPR037675">
    <property type="entry name" value="PIG-O_N"/>
</dbReference>
<dbReference type="CDD" id="cd16023">
    <property type="entry name" value="GPI_EPT_3"/>
    <property type="match status" value="2"/>
</dbReference>
<feature type="transmembrane region" description="Helical" evidence="12">
    <location>
        <begin position="790"/>
        <end position="807"/>
    </location>
</feature>
<dbReference type="SUPFAM" id="SSF53649">
    <property type="entry name" value="Alkaline phosphatase-like"/>
    <property type="match status" value="2"/>
</dbReference>
<dbReference type="KEGG" id="dfa:DFA_10646"/>
<feature type="transmembrane region" description="Helical" evidence="12">
    <location>
        <begin position="2445"/>
        <end position="2466"/>
    </location>
</feature>
<feature type="transmembrane region" description="Helical" evidence="12">
    <location>
        <begin position="2327"/>
        <end position="2345"/>
    </location>
</feature>
<dbReference type="Proteomes" id="UP000007797">
    <property type="component" value="Unassembled WGS sequence"/>
</dbReference>
<feature type="transmembrane region" description="Helical" evidence="12">
    <location>
        <begin position="2295"/>
        <end position="2315"/>
    </location>
</feature>
<dbReference type="GO" id="GO:0006506">
    <property type="term" value="P:GPI anchor biosynthetic process"/>
    <property type="evidence" value="ECO:0007669"/>
    <property type="project" value="UniProtKB-UniPathway"/>
</dbReference>
<feature type="region of interest" description="Disordered" evidence="11">
    <location>
        <begin position="1449"/>
        <end position="1471"/>
    </location>
</feature>
<protein>
    <recommendedName>
        <fullName evidence="15">GPI ethanolamine phosphate transferase 3</fullName>
    </recommendedName>
</protein>
<dbReference type="GO" id="GO:0051377">
    <property type="term" value="F:mannose-ethanolamine phosphotransferase activity"/>
    <property type="evidence" value="ECO:0007669"/>
    <property type="project" value="InterPro"/>
</dbReference>
<comment type="similarity">
    <text evidence="3">Belongs to the PIGG/PIGN/PIGO family. PIGO subfamily.</text>
</comment>
<dbReference type="UniPathway" id="UPA00196"/>
<gene>
    <name evidence="13" type="ORF">DFA_10646</name>
</gene>
<dbReference type="InterPro" id="IPR017850">
    <property type="entry name" value="Alkaline_phosphatase_core_sf"/>
</dbReference>
<evidence type="ECO:0000256" key="6">
    <source>
        <dbReference type="ARBA" id="ARBA00022692"/>
    </source>
</evidence>
<keyword evidence="10" id="KW-0325">Glycoprotein</keyword>
<feature type="transmembrane region" description="Helical" evidence="12">
    <location>
        <begin position="2132"/>
        <end position="2150"/>
    </location>
</feature>
<dbReference type="STRING" id="1054147.F4QB01"/>
<feature type="transmembrane region" description="Helical" evidence="12">
    <location>
        <begin position="2408"/>
        <end position="2425"/>
    </location>
</feature>
<proteinExistence type="inferred from homology"/>
<accession>F4QB01</accession>
<keyword evidence="6 12" id="KW-0812">Transmembrane</keyword>
<feature type="compositionally biased region" description="Polar residues" evidence="11">
    <location>
        <begin position="351"/>
        <end position="363"/>
    </location>
</feature>
<feature type="transmembrane region" description="Helical" evidence="12">
    <location>
        <begin position="631"/>
        <end position="649"/>
    </location>
</feature>
<feature type="transmembrane region" description="Helical" evidence="12">
    <location>
        <begin position="696"/>
        <end position="716"/>
    </location>
</feature>
<evidence type="ECO:0000256" key="5">
    <source>
        <dbReference type="ARBA" id="ARBA00022679"/>
    </source>
</evidence>
<dbReference type="GO" id="GO:0005789">
    <property type="term" value="C:endoplasmic reticulum membrane"/>
    <property type="evidence" value="ECO:0007669"/>
    <property type="project" value="UniProtKB-SubCell"/>
</dbReference>
<feature type="transmembrane region" description="Helical" evidence="12">
    <location>
        <begin position="2003"/>
        <end position="2031"/>
    </location>
</feature>
<feature type="transmembrane region" description="Helical" evidence="12">
    <location>
        <begin position="2038"/>
        <end position="2057"/>
    </location>
</feature>
<feature type="transmembrane region" description="Helical" evidence="12">
    <location>
        <begin position="723"/>
        <end position="742"/>
    </location>
</feature>
<evidence type="ECO:0000256" key="9">
    <source>
        <dbReference type="ARBA" id="ARBA00023136"/>
    </source>
</evidence>
<evidence type="ECO:0000256" key="12">
    <source>
        <dbReference type="SAM" id="Phobius"/>
    </source>
</evidence>
<dbReference type="GeneID" id="14866769"/>
<keyword evidence="14" id="KW-1185">Reference proteome</keyword>
<dbReference type="RefSeq" id="XP_004351289.1">
    <property type="nucleotide sequence ID" value="XM_004351237.1"/>
</dbReference>
<dbReference type="PANTHER" id="PTHR23071">
    <property type="entry name" value="PHOSPHATIDYLINOSITOL GLYCAN"/>
    <property type="match status" value="1"/>
</dbReference>
<keyword evidence="8 12" id="KW-1133">Transmembrane helix</keyword>
<comment type="subcellular location">
    <subcellularLocation>
        <location evidence="1">Endoplasmic reticulum membrane</location>
        <topology evidence="1">Multi-pass membrane protein</topology>
    </subcellularLocation>
</comment>
<evidence type="ECO:0000256" key="10">
    <source>
        <dbReference type="ARBA" id="ARBA00023180"/>
    </source>
</evidence>
<evidence type="ECO:0000256" key="2">
    <source>
        <dbReference type="ARBA" id="ARBA00004687"/>
    </source>
</evidence>
<feature type="transmembrane region" description="Helical" evidence="12">
    <location>
        <begin position="2564"/>
        <end position="2586"/>
    </location>
</feature>
<feature type="transmembrane region" description="Helical" evidence="12">
    <location>
        <begin position="920"/>
        <end position="938"/>
    </location>
</feature>
<feature type="transmembrane region" description="Helical" evidence="12">
    <location>
        <begin position="1236"/>
        <end position="1255"/>
    </location>
</feature>
<feature type="transmembrane region" description="Helical" evidence="12">
    <location>
        <begin position="2171"/>
        <end position="2190"/>
    </location>
</feature>
<dbReference type="Gene3D" id="3.40.720.10">
    <property type="entry name" value="Alkaline Phosphatase, subunit A"/>
    <property type="match status" value="2"/>
</dbReference>
<evidence type="ECO:0000313" key="14">
    <source>
        <dbReference type="Proteomes" id="UP000007797"/>
    </source>
</evidence>
<feature type="transmembrane region" description="Helical" evidence="12">
    <location>
        <begin position="1047"/>
        <end position="1064"/>
    </location>
</feature>
<feature type="transmembrane region" description="Helical" evidence="12">
    <location>
        <begin position="950"/>
        <end position="968"/>
    </location>
</feature>
<feature type="transmembrane region" description="Helical" evidence="12">
    <location>
        <begin position="1021"/>
        <end position="1040"/>
    </location>
</feature>
<feature type="transmembrane region" description="Helical" evidence="12">
    <location>
        <begin position="2263"/>
        <end position="2283"/>
    </location>
</feature>
<organism evidence="13 14">
    <name type="scientific">Cavenderia fasciculata</name>
    <name type="common">Slime mold</name>
    <name type="synonym">Dictyostelium fasciculatum</name>
    <dbReference type="NCBI Taxonomy" id="261658"/>
    <lineage>
        <taxon>Eukaryota</taxon>
        <taxon>Amoebozoa</taxon>
        <taxon>Evosea</taxon>
        <taxon>Eumycetozoa</taxon>
        <taxon>Dictyostelia</taxon>
        <taxon>Acytosteliales</taxon>
        <taxon>Cavenderiaceae</taxon>
        <taxon>Cavenderia</taxon>
    </lineage>
</organism>
<feature type="transmembrane region" description="Helical" evidence="12">
    <location>
        <begin position="879"/>
        <end position="900"/>
    </location>
</feature>
<dbReference type="Pfam" id="PF01663">
    <property type="entry name" value="Phosphodiest"/>
    <property type="match status" value="2"/>
</dbReference>
<evidence type="ECO:0000256" key="11">
    <source>
        <dbReference type="SAM" id="MobiDB-lite"/>
    </source>
</evidence>
<sequence length="2616" mass="304357">MLGPKDEIISPQFLSNRIHQREINIVVVEEEEETSTKEDKYYKNNNNTNNNGIISINNYFGIFKQIYPYQKRIENWINNNNNNNNNKNDKNRQRFQRQWNATIFMMYYLVVLSATCYIFFSGFFLVRFELPLNSQCSVLPSPHSSSPRSLLSDFNAPSEWKWSHSNTTTSSNHEQGPVTDAIRSCWMPSRFKKSVVILVDSLRYDFLAPVDDATAQKSDFKFYNRLESLQKLHVEQPQNTLLYKFYSDPPTVTSQRIKGISTGSLPTFIDIGTSFASDRIVEDNMIRQFTHRDQPGSNPRKKMVFVGDDTWDKMFPDTFYKSYPFSSFLVNDFHTVDRGVMHQTHKMLPHSPTNNQFNPNVNPDDSRRADPRPVITEIDNDWDIIFGHMLGVDHVGHTYGPKHHSMGAKLNQYNKYFEDIIERIDNDTLLIIMSDHGMTSTGGHSGSSDLETGASLFLYSKGHVINASIPHTKFNTDPKAKVRTVNQIDFISTFSLLMGVPIGYNSLGTVIPELFLSTSQSTGTSWTMLLDATRLSTWSIKRFVDSYIEAVPSSELASNSKELGKFNSMLEETEKQYNNLIKGGGQVDDLEANYLYSEYVNYQTYIYKFLVSKWATFNVPLMETGVFCLKVVGLSMLVVLSSTVIYYFFVNRQDLHIEKKINKDSFLSITNLLAYTILSVYTSIGHYWFLESGQVLQFKFLFLAHFIVWTNICVLVTLCREYLVVFFLALIYGSENMAIFFILHPVRIWYLVSIAMVAFNITYVQIDVAFDDIRRLENHYDHIIGQFRHFFNPLYLLAVMAIIPHSFPRFDIQGLKMLVYYALEVTQQYFWFYLFKKTIFYAGRGDIRKYQKYLFNLDKITQSNFTTPNSIYQISFNNFITWGWVIPFLYFSYLILTYFINFNSSNNNNNNNNLNNNNIYYTKSQHLYILICLIIYWTQNSIRHLVQFHWIIRSYPVWIIFGIIFYSIGRNIFNLFKNQQNNNSRQLLPLHKQQEQQQQYSLPLHLITQQSLSKQQLYQFLQRYIQFITPIILLLCTLLGSSHTVGLFWMLSELIIFTIFMVNINRQWFKNNIGNGNRMNVNSVFQVVLWVVTISTLFLSSLFHFHTTGHDYALGQLHLDCAFIGFQGLNQTRAGIMIFLNTYSSTIIHLLFLPILITFYTITSSPSSSPTTTTDLSTDINNNNKEDGKLVKEELKSNFKQITVFLIVLLLYFTNMRKLMVFLIKEKENLFLWRLFAPRYLFDLAQFIIVIAWLFNGEHEINPRQYHIKLITTTTSITTLLFITFRFFLGLLFLTKLITKKILRLYLFPQPRVLSLTFVIEEEQKIEIEDKYKSKQYYNNNNDNGIISTSNYFGIFKQIYPFQNRIENWINNKNNTRKVQRQCNATIFMMYYLVVLSATCYIFFSGFFLVRFELPLNSQCSVLPSPHSSSPRSLLSDFNAPSEWKWSHSNTTANSQKEEGASSTSSSADRSCWMPSRFKKSVVILVDSLRYDFLAPVDQATIKSSSFKFYNRLESLQKLHVEQPQNTLLYKFYSDPPTVTSQRIKGISTGSLPTFIDIGASFASDRIVEDNMIRQFTHRDQPESKPRKKIVFVGDDTWDKMFPDTFYKSYPFSSFLVNDFHTVDRGVMHQTHKMLPHSPTNNQFNPNVIPDDAKPVDPRPVIREIDNDWDVLFGHMLGVDHVGHTYGPRHTSMGTKLNQYNKYFEDIIERIDNDTLLIIMSDHGMTSTGGHSGSSDLETGASLFLYSKGHVIDASIPHTKFNTDPKAKVRTVNQIDFISTFSLLMGVPIGYNSLGTVIPELFLSTNKNHGDDLSSSQSPGTSWAMLLDATRLSTWSIKRFVDSYIEAVPSSELASNSKELGKFNSMLEETEKQYNNLIQSLSDGGDMVSDSEASKIYVQYVKYQTYVYKFLVSKWATFNVPLMETGVFCLKVVGLSMLVVLSCTVIFFYFAKGQDLKLEKKINKDSFLSITNLLAYTIMSVYTSIGHYWFLESGQVLQFKFLFLAHFIVWTNICVLVTMCPEHLLVFFLALVNGAENIIKFAFHSSMAVLLPLIRLLPSIRFNLSSKIDLFIHIKVGSWTELSSRLLATLQSIESFDLIVIAYNRGVELFFWARNIVEGEIFRFFILHPVRIWYMVSIAMLAFNITYRQIDEAFDNIRRLEHHYDHIIGQLRLFFNPLYLLAVMAIIPQTLPRIQLDDLKKWWYYALDVGQQYFWFYLLKKTIFYAGRGDLKKYEKYLFNLDTITQSNYSTLKSIYKISFNNFITWGWIIPFLYFSYLILTYFINIKINNNNNNIIYYTKSQHLYILICLIIYWTQNSIRHLVQLHWIIRSYPVWIIFGIIFYSIGRNIFNLFKNQQNNQQLLPLHQITQQSLSKQQLYQFLQRYIQFITPIILLLCTLLGSSHTVGLFWMLSELIIFTVYMVNINRQWFKNNIGNGNRMNVNSVFQVVLWVVTISTLFLSSLLHFHTTGHDYALGQLHLDCAFIGFQGLNQTRAGIMIFLNTYSSTIIHLLFLPIIITFYTITSSPTSSPTTTTDLPTDINNIINKEDGKLVKEELKSNFKQITVFLIVLLLYFTNMRKLMVFLIKERENLFLWRLFAPRYLFDLAQFIIVIACH</sequence>
<feature type="transmembrane region" description="Helical" evidence="12">
    <location>
        <begin position="669"/>
        <end position="690"/>
    </location>
</feature>
<keyword evidence="5" id="KW-0808">Transferase</keyword>
<feature type="transmembrane region" description="Helical" evidence="12">
    <location>
        <begin position="1972"/>
        <end position="1991"/>
    </location>
</feature>
<feature type="transmembrane region" description="Helical" evidence="12">
    <location>
        <begin position="1932"/>
        <end position="1951"/>
    </location>
</feature>
<reference evidence="14" key="1">
    <citation type="journal article" date="2011" name="Genome Res.">
        <title>Phylogeny-wide analysis of social amoeba genomes highlights ancient origins for complex intercellular communication.</title>
        <authorList>
            <person name="Heidel A.J."/>
            <person name="Lawal H.M."/>
            <person name="Felder M."/>
            <person name="Schilde C."/>
            <person name="Helps N.R."/>
            <person name="Tunggal B."/>
            <person name="Rivero F."/>
            <person name="John U."/>
            <person name="Schleicher M."/>
            <person name="Eichinger L."/>
            <person name="Platzer M."/>
            <person name="Noegel A.A."/>
            <person name="Schaap P."/>
            <person name="Gloeckner G."/>
        </authorList>
    </citation>
    <scope>NUCLEOTIDE SEQUENCE [LARGE SCALE GENOMIC DNA]</scope>
    <source>
        <strain evidence="14">SH3</strain>
    </source>
</reference>
<evidence type="ECO:0000256" key="7">
    <source>
        <dbReference type="ARBA" id="ARBA00022824"/>
    </source>
</evidence>
<dbReference type="InterPro" id="IPR039524">
    <property type="entry name" value="PIGO/GPI13"/>
</dbReference>
<feature type="region of interest" description="Disordered" evidence="11">
    <location>
        <begin position="1636"/>
        <end position="1659"/>
    </location>
</feature>
<feature type="transmembrane region" description="Helical" evidence="12">
    <location>
        <begin position="1084"/>
        <end position="1105"/>
    </location>
</feature>
<feature type="transmembrane region" description="Helical" evidence="12">
    <location>
        <begin position="1275"/>
        <end position="1294"/>
    </location>
</feature>
<dbReference type="OrthoDB" id="272139at2759"/>
<keyword evidence="7" id="KW-0256">Endoplasmic reticulum</keyword>
<evidence type="ECO:0000256" key="4">
    <source>
        <dbReference type="ARBA" id="ARBA00022502"/>
    </source>
</evidence>
<keyword evidence="9 12" id="KW-0472">Membrane</keyword>
<evidence type="ECO:0000313" key="13">
    <source>
        <dbReference type="EMBL" id="EGG14773.1"/>
    </source>
</evidence>